<feature type="chain" id="PRO_5039023526" evidence="1">
    <location>
        <begin position="24"/>
        <end position="212"/>
    </location>
</feature>
<dbReference type="SUPFAM" id="SSF47240">
    <property type="entry name" value="Ferritin-like"/>
    <property type="match status" value="1"/>
</dbReference>
<evidence type="ECO:0000256" key="1">
    <source>
        <dbReference type="SAM" id="SignalP"/>
    </source>
</evidence>
<gene>
    <name evidence="3" type="ORF">A4V09_17465</name>
</gene>
<dbReference type="EMBL" id="CP015405">
    <property type="protein sequence ID" value="ANU77374.1"/>
    <property type="molecule type" value="Genomic_DNA"/>
</dbReference>
<evidence type="ECO:0000313" key="3">
    <source>
        <dbReference type="EMBL" id="ANU77374.1"/>
    </source>
</evidence>
<protein>
    <submittedName>
        <fullName evidence="3">DUF305 domain-containing protein</fullName>
    </submittedName>
</protein>
<dbReference type="PANTHER" id="PTHR36933:SF1">
    <property type="entry name" value="SLL0788 PROTEIN"/>
    <property type="match status" value="1"/>
</dbReference>
<keyword evidence="1" id="KW-0732">Signal</keyword>
<feature type="domain" description="DUF305" evidence="2">
    <location>
        <begin position="26"/>
        <end position="107"/>
    </location>
</feature>
<dbReference type="RefSeq" id="WP_065543502.1">
    <property type="nucleotide sequence ID" value="NZ_CP015405.2"/>
</dbReference>
<sequence length="212" mass="23889">MKLCKLIPISLAALILMTGCGSGKSNTEDYLKEENAIMDKMMDEMDRAQNTGSAELDFLNGMIPHHQSAVDMSKSYLEYAGKDGEFKGLAENIISAQNTEIDQMNTMIERFQKVENPDNEKEAAYLEDYRAMMDNHHSSHTGAETSDLETAFAQGMSMHHQMAVDMAEIVLKYTDDEELTAFADNIITQQKKEIKEMRSYLDDNTDSGSHKH</sequence>
<evidence type="ECO:0000259" key="2">
    <source>
        <dbReference type="Pfam" id="PF03713"/>
    </source>
</evidence>
<dbReference type="Proteomes" id="UP000092574">
    <property type="component" value="Chromosome"/>
</dbReference>
<organism evidence="3 4">
    <name type="scientific">Blautia pseudococcoides</name>
    <dbReference type="NCBI Taxonomy" id="1796616"/>
    <lineage>
        <taxon>Bacteria</taxon>
        <taxon>Bacillati</taxon>
        <taxon>Bacillota</taxon>
        <taxon>Clostridia</taxon>
        <taxon>Lachnospirales</taxon>
        <taxon>Lachnospiraceae</taxon>
        <taxon>Blautia</taxon>
    </lineage>
</organism>
<dbReference type="InterPro" id="IPR012347">
    <property type="entry name" value="Ferritin-like"/>
</dbReference>
<dbReference type="AlphaFoldDB" id="A0A1C7IEL4"/>
<dbReference type="STRING" id="1796616.A4V09_17465"/>
<feature type="signal peptide" evidence="1">
    <location>
        <begin position="1"/>
        <end position="23"/>
    </location>
</feature>
<dbReference type="InterPro" id="IPR005183">
    <property type="entry name" value="DUF305_CopM-like"/>
</dbReference>
<feature type="domain" description="DUF305" evidence="2">
    <location>
        <begin position="149"/>
        <end position="210"/>
    </location>
</feature>
<reference evidence="3" key="1">
    <citation type="submission" date="2017-04" db="EMBL/GenBank/DDBJ databases">
        <title>Complete Genome Sequences of Twelve Strains of a Stable Defined Moderately Diverse Mouse Microbiota 2 (sDMDMm2).</title>
        <authorList>
            <person name="Uchimura Y."/>
            <person name="Wyss M."/>
            <person name="Brugiroux S."/>
            <person name="Limenitakis J.P."/>
            <person name="Stecher B."/>
            <person name="McCoy K.D."/>
            <person name="Macpherson A.J."/>
        </authorList>
    </citation>
    <scope>NUCLEOTIDE SEQUENCE</scope>
    <source>
        <strain evidence="3">YL58</strain>
    </source>
</reference>
<dbReference type="Gene3D" id="1.20.1260.10">
    <property type="match status" value="2"/>
</dbReference>
<accession>A0A1C7IEL4</accession>
<dbReference type="PANTHER" id="PTHR36933">
    <property type="entry name" value="SLL0788 PROTEIN"/>
    <property type="match status" value="1"/>
</dbReference>
<dbReference type="KEGG" id="byl:A4V09_17465"/>
<proteinExistence type="predicted"/>
<dbReference type="PROSITE" id="PS51257">
    <property type="entry name" value="PROKAR_LIPOPROTEIN"/>
    <property type="match status" value="1"/>
</dbReference>
<evidence type="ECO:0000313" key="4">
    <source>
        <dbReference type="Proteomes" id="UP000092574"/>
    </source>
</evidence>
<dbReference type="OrthoDB" id="8603558at2"/>
<dbReference type="InterPro" id="IPR009078">
    <property type="entry name" value="Ferritin-like_SF"/>
</dbReference>
<dbReference type="Pfam" id="PF03713">
    <property type="entry name" value="DUF305"/>
    <property type="match status" value="2"/>
</dbReference>
<keyword evidence="4" id="KW-1185">Reference proteome</keyword>
<name>A0A1C7IEL4_9FIRM</name>